<feature type="region of interest" description="Disordered" evidence="9">
    <location>
        <begin position="435"/>
        <end position="458"/>
    </location>
</feature>
<evidence type="ECO:0000256" key="9">
    <source>
        <dbReference type="SAM" id="MobiDB-lite"/>
    </source>
</evidence>
<comment type="function">
    <text evidence="7">Involved in coproporphyrin-dependent heme b biosynthesis. Catalyzes the insertion of ferrous iron into coproporphyrin III to form Fe-coproporphyrin III.</text>
</comment>
<comment type="caution">
    <text evidence="10">The sequence shown here is derived from an EMBL/GenBank/DDBJ whole genome shotgun (WGS) entry which is preliminary data.</text>
</comment>
<comment type="similarity">
    <text evidence="7 8">Belongs to the ferrochelatase family.</text>
</comment>
<keyword evidence="4 7" id="KW-0456">Lyase</keyword>
<feature type="binding site" evidence="7">
    <location>
        <position position="254"/>
    </location>
    <ligand>
        <name>Fe(2+)</name>
        <dbReference type="ChEBI" id="CHEBI:29033"/>
    </ligand>
</feature>
<keyword evidence="7" id="KW-0963">Cytoplasm</keyword>
<evidence type="ECO:0000256" key="2">
    <source>
        <dbReference type="ARBA" id="ARBA00023004"/>
    </source>
</evidence>
<keyword evidence="11" id="KW-1185">Reference proteome</keyword>
<dbReference type="InterPro" id="IPR001015">
    <property type="entry name" value="Ferrochelatase"/>
</dbReference>
<dbReference type="GO" id="GO:0004325">
    <property type="term" value="F:ferrochelatase activity"/>
    <property type="evidence" value="ECO:0007669"/>
    <property type="project" value="UniProtKB-UniRule"/>
</dbReference>
<feature type="compositionally biased region" description="Low complexity" evidence="9">
    <location>
        <begin position="43"/>
        <end position="60"/>
    </location>
</feature>
<evidence type="ECO:0000256" key="1">
    <source>
        <dbReference type="ARBA" id="ARBA00004744"/>
    </source>
</evidence>
<feature type="region of interest" description="Disordered" evidence="9">
    <location>
        <begin position="43"/>
        <end position="65"/>
    </location>
</feature>
<reference evidence="10 11" key="1">
    <citation type="submission" date="2019-05" db="EMBL/GenBank/DDBJ databases">
        <title>Kocuria coralli sp. nov., a novel actinobacterium isolated from coral reef seawater.</title>
        <authorList>
            <person name="Li J."/>
        </authorList>
    </citation>
    <scope>NUCLEOTIDE SEQUENCE [LARGE SCALE GENOMIC DNA]</scope>
    <source>
        <strain evidence="10 11">SCSIO 13007</strain>
    </source>
</reference>
<dbReference type="GO" id="GO:0005737">
    <property type="term" value="C:cytoplasm"/>
    <property type="evidence" value="ECO:0007669"/>
    <property type="project" value="UniProtKB-SubCell"/>
</dbReference>
<protein>
    <recommendedName>
        <fullName evidence="7">Coproporphyrin III ferrochelatase</fullName>
        <ecNumber evidence="7">4.99.1.9</ecNumber>
    </recommendedName>
</protein>
<dbReference type="Gene3D" id="3.40.50.1400">
    <property type="match status" value="2"/>
</dbReference>
<keyword evidence="5 7" id="KW-0627">Porphyrin biosynthesis</keyword>
<comment type="subcellular location">
    <subcellularLocation>
        <location evidence="7">Cytoplasm</location>
    </subcellularLocation>
</comment>
<feature type="region of interest" description="Disordered" evidence="9">
    <location>
        <begin position="1"/>
        <end position="29"/>
    </location>
</feature>
<feature type="binding site" evidence="7">
    <location>
        <position position="121"/>
    </location>
    <ligand>
        <name>Fe-coproporphyrin III</name>
        <dbReference type="ChEBI" id="CHEBI:68438"/>
    </ligand>
</feature>
<dbReference type="EC" id="4.99.1.9" evidence="7"/>
<evidence type="ECO:0000313" key="10">
    <source>
        <dbReference type="EMBL" id="KAA9395553.1"/>
    </source>
</evidence>
<dbReference type="GO" id="GO:0046872">
    <property type="term" value="F:metal ion binding"/>
    <property type="evidence" value="ECO:0007669"/>
    <property type="project" value="UniProtKB-KW"/>
</dbReference>
<dbReference type="UniPathway" id="UPA00252"/>
<dbReference type="CDD" id="cd03411">
    <property type="entry name" value="Ferrochelatase_N"/>
    <property type="match status" value="1"/>
</dbReference>
<accession>A0A5J5L128</accession>
<organism evidence="10 11">
    <name type="scientific">Kocuria coralli</name>
    <dbReference type="NCBI Taxonomy" id="1461025"/>
    <lineage>
        <taxon>Bacteria</taxon>
        <taxon>Bacillati</taxon>
        <taxon>Actinomycetota</taxon>
        <taxon>Actinomycetes</taxon>
        <taxon>Micrococcales</taxon>
        <taxon>Micrococcaceae</taxon>
        <taxon>Kocuria</taxon>
    </lineage>
</organism>
<evidence type="ECO:0000256" key="5">
    <source>
        <dbReference type="ARBA" id="ARBA00023244"/>
    </source>
</evidence>
<comment type="pathway">
    <text evidence="1 7">Porphyrin-containing compound metabolism; protoheme biosynthesis.</text>
</comment>
<dbReference type="RefSeq" id="WP_158032361.1">
    <property type="nucleotide sequence ID" value="NZ_ML708610.1"/>
</dbReference>
<dbReference type="PANTHER" id="PTHR11108">
    <property type="entry name" value="FERROCHELATASE"/>
    <property type="match status" value="1"/>
</dbReference>
<dbReference type="GO" id="GO:0006783">
    <property type="term" value="P:heme biosynthetic process"/>
    <property type="evidence" value="ECO:0007669"/>
    <property type="project" value="UniProtKB-UniRule"/>
</dbReference>
<keyword evidence="7" id="KW-0479">Metal-binding</keyword>
<dbReference type="OrthoDB" id="9776380at2"/>
<dbReference type="PANTHER" id="PTHR11108:SF1">
    <property type="entry name" value="FERROCHELATASE, MITOCHONDRIAL"/>
    <property type="match status" value="1"/>
</dbReference>
<evidence type="ECO:0000313" key="11">
    <source>
        <dbReference type="Proteomes" id="UP000325957"/>
    </source>
</evidence>
<evidence type="ECO:0000256" key="7">
    <source>
        <dbReference type="HAMAP-Rule" id="MF_00323"/>
    </source>
</evidence>
<evidence type="ECO:0000256" key="8">
    <source>
        <dbReference type="RuleBase" id="RU004185"/>
    </source>
</evidence>
<dbReference type="SUPFAM" id="SSF53800">
    <property type="entry name" value="Chelatase"/>
    <property type="match status" value="1"/>
</dbReference>
<comment type="catalytic activity">
    <reaction evidence="6">
        <text>Fe-coproporphyrin III + 2 H(+) = coproporphyrin III + Fe(2+)</text>
        <dbReference type="Rhea" id="RHEA:49572"/>
        <dbReference type="ChEBI" id="CHEBI:15378"/>
        <dbReference type="ChEBI" id="CHEBI:29033"/>
        <dbReference type="ChEBI" id="CHEBI:68438"/>
        <dbReference type="ChEBI" id="CHEBI:131725"/>
        <dbReference type="EC" id="4.99.1.9"/>
    </reaction>
    <physiologicalReaction direction="right-to-left" evidence="6">
        <dbReference type="Rhea" id="RHEA:49574"/>
    </physiologicalReaction>
</comment>
<dbReference type="InterPro" id="IPR033659">
    <property type="entry name" value="Ferrochelatase_N"/>
</dbReference>
<feature type="binding site" evidence="7">
    <location>
        <position position="190"/>
    </location>
    <ligand>
        <name>Fe-coproporphyrin III</name>
        <dbReference type="ChEBI" id="CHEBI:68438"/>
    </ligand>
</feature>
<proteinExistence type="inferred from homology"/>
<feature type="binding site" evidence="7">
    <location>
        <position position="352"/>
    </location>
    <ligand>
        <name>Fe(2+)</name>
        <dbReference type="ChEBI" id="CHEBI:29033"/>
    </ligand>
</feature>
<sequence>MSRDSQVAAGQGAQTVTQEREEEVLAPSVVVVPTGAELDRLAARGGAAASAGGADEPSPALSLARAEAPQEWDAVVLSSFGGPEGQDDVIPFLRNVTRGRGIPDERLEEVATHYRANGGVSPINDQNRALRAALEREMRERGLQTPILWANRNWDPYVADVLRDLHEQGQDRVLVLATSAFSGYSSCRQYREDYGVALEEIGLGDEMTVAKIRQYYDSEGFLTPFVEGLEAALTSIRDQEAYRGGPTRIMFAAHSVPDVDGLASGPEQMRDRFVGGSAYVHQLLAASRAIMDRVASRAGEVPEWELVFQSRSGSPKVPWLEPDINDAIERAAGEGAGGVIVVPLGFVSDHMEVIWDLDTEALETAGDHGLAFLRTATPGTHPAFVSALVDLIEQRMAGRQAPPRVSAVAGATWFDSCAAECCVKVLRGATEPRPTIAQREPGAPLPVGIDDDGAVVHA</sequence>
<dbReference type="CDD" id="cd00419">
    <property type="entry name" value="Ferrochelatase_C"/>
    <property type="match status" value="1"/>
</dbReference>
<dbReference type="HAMAP" id="MF_00323">
    <property type="entry name" value="Ferrochelatase"/>
    <property type="match status" value="1"/>
</dbReference>
<evidence type="ECO:0000256" key="4">
    <source>
        <dbReference type="ARBA" id="ARBA00023239"/>
    </source>
</evidence>
<name>A0A5J5L128_9MICC</name>
<evidence type="ECO:0000256" key="6">
    <source>
        <dbReference type="ARBA" id="ARBA00024536"/>
    </source>
</evidence>
<gene>
    <name evidence="7" type="primary">cpfC</name>
    <name evidence="10" type="ORF">FCK90_00530</name>
</gene>
<keyword evidence="3 7" id="KW-0350">Heme biosynthesis</keyword>
<dbReference type="Pfam" id="PF00762">
    <property type="entry name" value="Ferrochelatase"/>
    <property type="match status" value="1"/>
</dbReference>
<dbReference type="AlphaFoldDB" id="A0A5J5L128"/>
<dbReference type="EMBL" id="SZWF01000001">
    <property type="protein sequence ID" value="KAA9395553.1"/>
    <property type="molecule type" value="Genomic_DNA"/>
</dbReference>
<dbReference type="NCBIfam" id="NF000689">
    <property type="entry name" value="PRK00035.2-1"/>
    <property type="match status" value="1"/>
</dbReference>
<dbReference type="InterPro" id="IPR033644">
    <property type="entry name" value="Ferrochelatase_C"/>
</dbReference>
<dbReference type="Proteomes" id="UP000325957">
    <property type="component" value="Unassembled WGS sequence"/>
</dbReference>
<feature type="compositionally biased region" description="Acidic residues" evidence="9">
    <location>
        <begin position="449"/>
        <end position="458"/>
    </location>
</feature>
<comment type="caution">
    <text evidence="7">Lacks conserved residue(s) required for the propagation of feature annotation.</text>
</comment>
<keyword evidence="2 7" id="KW-0408">Iron</keyword>
<evidence type="ECO:0000256" key="3">
    <source>
        <dbReference type="ARBA" id="ARBA00023133"/>
    </source>
</evidence>